<dbReference type="Pfam" id="PF22384">
    <property type="entry name" value="PBP2_Ca3427_like"/>
    <property type="match status" value="1"/>
</dbReference>
<comment type="caution">
    <text evidence="5">The sequence shown here is derived from an EMBL/GenBank/DDBJ whole genome shotgun (WGS) entry which is preliminary data.</text>
</comment>
<comment type="similarity">
    <text evidence="2">Belongs to the bacterial solute-binding protein SsuA/TauA family.</text>
</comment>
<feature type="domain" description="Ca3427-like PBP 2" evidence="4">
    <location>
        <begin position="95"/>
        <end position="188"/>
    </location>
</feature>
<organism evidence="5 6">
    <name type="scientific">Adineta ricciae</name>
    <name type="common">Rotifer</name>
    <dbReference type="NCBI Taxonomy" id="249248"/>
    <lineage>
        <taxon>Eukaryota</taxon>
        <taxon>Metazoa</taxon>
        <taxon>Spiralia</taxon>
        <taxon>Gnathifera</taxon>
        <taxon>Rotifera</taxon>
        <taxon>Eurotatoria</taxon>
        <taxon>Bdelloidea</taxon>
        <taxon>Adinetida</taxon>
        <taxon>Adinetidae</taxon>
        <taxon>Adineta</taxon>
    </lineage>
</organism>
<dbReference type="EMBL" id="CAJNOR010002361">
    <property type="protein sequence ID" value="CAF1283425.1"/>
    <property type="molecule type" value="Genomic_DNA"/>
</dbReference>
<keyword evidence="6" id="KW-1185">Reference proteome</keyword>
<dbReference type="Proteomes" id="UP000663828">
    <property type="component" value="Unassembled WGS sequence"/>
</dbReference>
<accession>A0A815CGH1</accession>
<evidence type="ECO:0000256" key="2">
    <source>
        <dbReference type="ARBA" id="ARBA00010742"/>
    </source>
</evidence>
<gene>
    <name evidence="5" type="ORF">XAT740_LOCUS27942</name>
</gene>
<feature type="non-terminal residue" evidence="5">
    <location>
        <position position="207"/>
    </location>
</feature>
<dbReference type="Gene3D" id="3.40.190.10">
    <property type="entry name" value="Periplasmic binding protein-like II"/>
    <property type="match status" value="2"/>
</dbReference>
<dbReference type="SUPFAM" id="SSF53850">
    <property type="entry name" value="Periplasmic binding protein-like II"/>
    <property type="match status" value="1"/>
</dbReference>
<proteinExistence type="inferred from homology"/>
<dbReference type="AlphaFoldDB" id="A0A815CGH1"/>
<sequence length="207" mass="23851">MDENNVRKYPIIRVAGVPEHFNEPWIIGIEENLFLNEQIQIEWHSIKEGTGAMINKLKSNEVDLIIALTEGLINEISKGSDIRLIGTYVQSPLTWSVSTGINSQFHSIEDLKGEIFGISRYQSGSHLMSCVLANQYGWKQDDVHFLVNDNFENLRKSLNENTSAAFLWEYFMQKPFYDKGEIRRIGEIITPWPCFLIASRQQFIGEH</sequence>
<evidence type="ECO:0000313" key="5">
    <source>
        <dbReference type="EMBL" id="CAF1283425.1"/>
    </source>
</evidence>
<evidence type="ECO:0000259" key="4">
    <source>
        <dbReference type="Pfam" id="PF22384"/>
    </source>
</evidence>
<reference evidence="5" key="1">
    <citation type="submission" date="2021-02" db="EMBL/GenBank/DDBJ databases">
        <authorList>
            <person name="Nowell W R."/>
        </authorList>
    </citation>
    <scope>NUCLEOTIDE SEQUENCE</scope>
</reference>
<dbReference type="PANTHER" id="PTHR30024:SF47">
    <property type="entry name" value="TAURINE-BINDING PERIPLASMIC PROTEIN"/>
    <property type="match status" value="1"/>
</dbReference>
<comment type="subcellular location">
    <subcellularLocation>
        <location evidence="1">Periplasm</location>
    </subcellularLocation>
</comment>
<protein>
    <recommendedName>
        <fullName evidence="4">Ca3427-like PBP 2 domain-containing protein</fullName>
    </recommendedName>
</protein>
<evidence type="ECO:0000313" key="6">
    <source>
        <dbReference type="Proteomes" id="UP000663828"/>
    </source>
</evidence>
<dbReference type="InterPro" id="IPR054364">
    <property type="entry name" value="Ca3427-like_PBP2"/>
</dbReference>
<evidence type="ECO:0000256" key="3">
    <source>
        <dbReference type="ARBA" id="ARBA00022729"/>
    </source>
</evidence>
<keyword evidence="3" id="KW-0732">Signal</keyword>
<dbReference type="PANTHER" id="PTHR30024">
    <property type="entry name" value="ALIPHATIC SULFONATES-BINDING PROTEIN-RELATED"/>
    <property type="match status" value="1"/>
</dbReference>
<evidence type="ECO:0000256" key="1">
    <source>
        <dbReference type="ARBA" id="ARBA00004418"/>
    </source>
</evidence>
<name>A0A815CGH1_ADIRI</name>